<evidence type="ECO:0000256" key="3">
    <source>
        <dbReference type="ARBA" id="ARBA00016197"/>
    </source>
</evidence>
<reference evidence="9" key="1">
    <citation type="submission" date="2019-04" db="EMBL/GenBank/DDBJ databases">
        <title>Friends and foes A comparative genomics studyof 23 Aspergillus species from section Flavi.</title>
        <authorList>
            <consortium name="DOE Joint Genome Institute"/>
            <person name="Kjaerbolling I."/>
            <person name="Vesth T."/>
            <person name="Frisvad J.C."/>
            <person name="Nybo J.L."/>
            <person name="Theobald S."/>
            <person name="Kildgaard S."/>
            <person name="Isbrandt T."/>
            <person name="Kuo A."/>
            <person name="Sato A."/>
            <person name="Lyhne E.K."/>
            <person name="Kogle M.E."/>
            <person name="Wiebenga A."/>
            <person name="Kun R.S."/>
            <person name="Lubbers R.J."/>
            <person name="Makela M.R."/>
            <person name="Barry K."/>
            <person name="Chovatia M."/>
            <person name="Clum A."/>
            <person name="Daum C."/>
            <person name="Haridas S."/>
            <person name="He G."/>
            <person name="LaButti K."/>
            <person name="Lipzen A."/>
            <person name="Mondo S."/>
            <person name="Riley R."/>
            <person name="Salamov A."/>
            <person name="Simmons B.A."/>
            <person name="Magnuson J.K."/>
            <person name="Henrissat B."/>
            <person name="Mortensen U.H."/>
            <person name="Larsen T.O."/>
            <person name="Devries R.P."/>
            <person name="Grigoriev I.V."/>
            <person name="Machida M."/>
            <person name="Baker S.E."/>
            <person name="Andersen M.R."/>
        </authorList>
    </citation>
    <scope>NUCLEOTIDE SEQUENCE [LARGE SCALE GENOMIC DNA]</scope>
    <source>
        <strain evidence="9">CBS 130017</strain>
    </source>
</reference>
<evidence type="ECO:0000256" key="5">
    <source>
        <dbReference type="ARBA" id="ARBA00023128"/>
    </source>
</evidence>
<dbReference type="InterPro" id="IPR011009">
    <property type="entry name" value="Kinase-like_dom_sf"/>
</dbReference>
<dbReference type="Proteomes" id="UP000325945">
    <property type="component" value="Unassembled WGS sequence"/>
</dbReference>
<dbReference type="PANTHER" id="PTHR36091:SF1">
    <property type="entry name" value="ALTERED INHERITANCE OF MITOCHONDRIA PROTEIN 9, MITOCHONDRIAL"/>
    <property type="match status" value="1"/>
</dbReference>
<dbReference type="GO" id="GO:0005739">
    <property type="term" value="C:mitochondrion"/>
    <property type="evidence" value="ECO:0007669"/>
    <property type="project" value="UniProtKB-SubCell"/>
</dbReference>
<sequence>MGVNFRMGDREAVYLLVVCFPGIYQKSRNPFQDPIFPTADMPKLFSAVDLFISEAFQAIYCYGQHYIGKYYFLIGESDSSNGSIYKLWVSTLMISILTHILIQVVDGCVMTSYSASRATSNLTSMPFAEGVFIFHLNNAKRIVARLPFTLAGPARLTTASEVATVKYYWSDNATDDCDLVGSEYIIMEHADGVQLHQKWQSLAGDQKIRCIQGIYENLKEVVDLEFPSFGSLYYANSPPDPDNRRPLDGNFCIGPHCGPRYWDCNVGEQRYYDIVRPNHGPCMLLEKLVIIRLSRLRQIGSNIVDFSDGLIDAGLSRLPPTDPDAGSRSSYHGTIQAHMNLLGHARKVLKQMSADPRIQGAATPLLFHPDLHKRNIFVSEDDPSIVSGIIDWQAASIEPSWWYADEVPDFAMPSESGSNLCLQAFGACTQFLTPRLAGPRLMNDNLFRPFRYSYRTWKDGAVALRDDLIATAQDWEELGFAGQCAYPLPTPKELARHKKDFKLFVAAHDLKRDLANLLDTATDGWMPAEQLETTTQANKEMFRGMLHEVLINEDMEDEPVTDEAVLRSIWPFDLDQ</sequence>
<dbReference type="EMBL" id="ML741761">
    <property type="protein sequence ID" value="KAE8333629.1"/>
    <property type="molecule type" value="Genomic_DNA"/>
</dbReference>
<dbReference type="PANTHER" id="PTHR36091">
    <property type="entry name" value="ALTERED INHERITANCE OF MITOCHONDRIA PROTEIN 9, MITOCHONDRIAL"/>
    <property type="match status" value="1"/>
</dbReference>
<gene>
    <name evidence="8" type="ORF">BDV39DRAFT_211772</name>
</gene>
<evidence type="ECO:0000256" key="2">
    <source>
        <dbReference type="ARBA" id="ARBA00005543"/>
    </source>
</evidence>
<dbReference type="InterPro" id="IPR002575">
    <property type="entry name" value="Aminoglycoside_PTrfase"/>
</dbReference>
<evidence type="ECO:0000259" key="7">
    <source>
        <dbReference type="Pfam" id="PF01636"/>
    </source>
</evidence>
<keyword evidence="5" id="KW-0496">Mitochondrion</keyword>
<comment type="subcellular location">
    <subcellularLocation>
        <location evidence="1">Mitochondrion</location>
    </subcellularLocation>
</comment>
<proteinExistence type="inferred from homology"/>
<evidence type="ECO:0000256" key="1">
    <source>
        <dbReference type="ARBA" id="ARBA00004173"/>
    </source>
</evidence>
<accession>A0A5N6XNG7</accession>
<protein>
    <recommendedName>
        <fullName evidence="3">Altered inheritance of mitochondria protein 9, mitochondrial</fullName>
    </recommendedName>
    <alternativeName>
        <fullName evidence="6">Found in mitochondrial proteome protein 29</fullName>
    </alternativeName>
</protein>
<feature type="domain" description="Aminoglycoside phosphotransferase" evidence="7">
    <location>
        <begin position="358"/>
        <end position="398"/>
    </location>
</feature>
<evidence type="ECO:0000256" key="4">
    <source>
        <dbReference type="ARBA" id="ARBA00022946"/>
    </source>
</evidence>
<evidence type="ECO:0000313" key="8">
    <source>
        <dbReference type="EMBL" id="KAE8333629.1"/>
    </source>
</evidence>
<comment type="similarity">
    <text evidence="2">Belongs to the AIM9 family.</text>
</comment>
<dbReference type="SUPFAM" id="SSF56112">
    <property type="entry name" value="Protein kinase-like (PK-like)"/>
    <property type="match status" value="1"/>
</dbReference>
<dbReference type="InterPro" id="IPR051035">
    <property type="entry name" value="Mito_inheritance_9"/>
</dbReference>
<dbReference type="AlphaFoldDB" id="A0A5N6XNG7"/>
<organism evidence="8 9">
    <name type="scientific">Aspergillus sergii</name>
    <dbReference type="NCBI Taxonomy" id="1034303"/>
    <lineage>
        <taxon>Eukaryota</taxon>
        <taxon>Fungi</taxon>
        <taxon>Dikarya</taxon>
        <taxon>Ascomycota</taxon>
        <taxon>Pezizomycotina</taxon>
        <taxon>Eurotiomycetes</taxon>
        <taxon>Eurotiomycetidae</taxon>
        <taxon>Eurotiales</taxon>
        <taxon>Aspergillaceae</taxon>
        <taxon>Aspergillus</taxon>
        <taxon>Aspergillus subgen. Circumdati</taxon>
    </lineage>
</organism>
<evidence type="ECO:0000313" key="9">
    <source>
        <dbReference type="Proteomes" id="UP000325945"/>
    </source>
</evidence>
<keyword evidence="4" id="KW-0809">Transit peptide</keyword>
<name>A0A5N6XNG7_9EURO</name>
<evidence type="ECO:0000256" key="6">
    <source>
        <dbReference type="ARBA" id="ARBA00031849"/>
    </source>
</evidence>
<dbReference type="Pfam" id="PF01636">
    <property type="entry name" value="APH"/>
    <property type="match status" value="1"/>
</dbReference>
<keyword evidence="9" id="KW-1185">Reference proteome</keyword>